<protein>
    <submittedName>
        <fullName evidence="1">Uncharacterized protein</fullName>
    </submittedName>
</protein>
<dbReference type="OrthoDB" id="1249250at2"/>
<dbReference type="EMBL" id="RQTJ01000005">
    <property type="protein sequence ID" value="RRA96055.1"/>
    <property type="molecule type" value="Genomic_DNA"/>
</dbReference>
<evidence type="ECO:0000313" key="2">
    <source>
        <dbReference type="Proteomes" id="UP000268372"/>
    </source>
</evidence>
<dbReference type="RefSeq" id="WP_124898616.1">
    <property type="nucleotide sequence ID" value="NZ_RQTJ01000005.1"/>
</dbReference>
<reference evidence="1 2" key="1">
    <citation type="submission" date="2018-11" db="EMBL/GenBank/DDBJ databases">
        <title>Flavobacterium sp. nov., YIM 102796 draft genome.</title>
        <authorList>
            <person name="Li G."/>
            <person name="Jiang Y."/>
        </authorList>
    </citation>
    <scope>NUCLEOTIDE SEQUENCE [LARGE SCALE GENOMIC DNA]</scope>
    <source>
        <strain evidence="1 2">YIM 102796</strain>
    </source>
</reference>
<name>A0A3P1B4Z7_9FLAO</name>
<gene>
    <name evidence="1" type="ORF">EG242_03985</name>
</gene>
<dbReference type="AlphaFoldDB" id="A0A3P1B4Z7"/>
<proteinExistence type="predicted"/>
<sequence length="154" mass="17733">MKTHFNIETALDLARKQVEKHYEDKYVYALPAWAMLSAQPTCIAVVTVYGTEGIAIAKQRVDFRVDFKDPASVSQYADFLNEQMNTAHDMMGYVVFFDKKVYLKKDPNYIEELTESQQLELDKQNQLKKDVEISIILLNKNHQPVANLDELASN</sequence>
<dbReference type="Proteomes" id="UP000268372">
    <property type="component" value="Unassembled WGS sequence"/>
</dbReference>
<accession>A0A3P1B4Z7</accession>
<organism evidence="1 2">
    <name type="scientific">Paenimyroides viscosum</name>
    <dbReference type="NCBI Taxonomy" id="2488729"/>
    <lineage>
        <taxon>Bacteria</taxon>
        <taxon>Pseudomonadati</taxon>
        <taxon>Bacteroidota</taxon>
        <taxon>Flavobacteriia</taxon>
        <taxon>Flavobacteriales</taxon>
        <taxon>Flavobacteriaceae</taxon>
        <taxon>Paenimyroides</taxon>
    </lineage>
</organism>
<comment type="caution">
    <text evidence="1">The sequence shown here is derived from an EMBL/GenBank/DDBJ whole genome shotgun (WGS) entry which is preliminary data.</text>
</comment>
<keyword evidence="2" id="KW-1185">Reference proteome</keyword>
<evidence type="ECO:0000313" key="1">
    <source>
        <dbReference type="EMBL" id="RRA96055.1"/>
    </source>
</evidence>